<dbReference type="Pfam" id="PF03765">
    <property type="entry name" value="CRAL_TRIO_N"/>
    <property type="match status" value="1"/>
</dbReference>
<dbReference type="Pfam" id="PF00650">
    <property type="entry name" value="CRAL_TRIO"/>
    <property type="match status" value="1"/>
</dbReference>
<keyword evidence="3" id="KW-1185">Reference proteome</keyword>
<dbReference type="Proteomes" id="UP001306508">
    <property type="component" value="Unassembled WGS sequence"/>
</dbReference>
<dbReference type="Gene3D" id="3.40.525.10">
    <property type="entry name" value="CRAL-TRIO lipid binding domain"/>
    <property type="match status" value="1"/>
</dbReference>
<evidence type="ECO:0000259" key="1">
    <source>
        <dbReference type="PROSITE" id="PS50191"/>
    </source>
</evidence>
<organism evidence="2 3">
    <name type="scientific">Arxiozyma heterogenica</name>
    <dbReference type="NCBI Taxonomy" id="278026"/>
    <lineage>
        <taxon>Eukaryota</taxon>
        <taxon>Fungi</taxon>
        <taxon>Dikarya</taxon>
        <taxon>Ascomycota</taxon>
        <taxon>Saccharomycotina</taxon>
        <taxon>Saccharomycetes</taxon>
        <taxon>Saccharomycetales</taxon>
        <taxon>Saccharomycetaceae</taxon>
        <taxon>Arxiozyma</taxon>
    </lineage>
</organism>
<dbReference type="InterPro" id="IPR011074">
    <property type="entry name" value="CRAL/TRIO_N_dom"/>
</dbReference>
<reference evidence="3" key="1">
    <citation type="submission" date="2023-07" db="EMBL/GenBank/DDBJ databases">
        <title>A draft genome of Kazachstania heterogenica Y-27499.</title>
        <authorList>
            <person name="Donic C."/>
            <person name="Kralova J.S."/>
            <person name="Fidel L."/>
            <person name="Ben-Dor S."/>
            <person name="Jung S."/>
        </authorList>
    </citation>
    <scope>NUCLEOTIDE SEQUENCE [LARGE SCALE GENOMIC DNA]</scope>
    <source>
        <strain evidence="3">Y27499</strain>
    </source>
</reference>
<sequence length="403" mass="47279">MSELTTVKSNYSSLPFHQQLILKRIWAHLFNLWNVPVSGTLYLFDLQGSLSEQENEDCIGEPLNVGIKHSEFEHLDIDSGVLYSEFWDMLRVESPDCHLLRFAKARNFHINKTIHMLSKNFKFRHQHQLNKLLNNGEYKIFTERDVNPGVVVCLEKQKAVLFGQDNQGRPYILVRPKLHYSKDQTQSELEKYALLIIEISRLFMKEGSISILFDLTDFSLSNMDYTPVKFIISCFEAHYPESLGSLFIHKAPWLFSPIWNIIKNWLDPVVASKITFTKNIKELTKYIDLDQLPTYLKGENDSINLDKYTPPDGSKDNLLHVKEDDGDDYDYKKKMTVLKKRDQLLKKFQDLTIQWIQTKDEFESQKLWQLKCEIGEELCQNYVQLDPYIRSRSSYDIIGTLKM</sequence>
<dbReference type="PANTHER" id="PTHR46590">
    <property type="entry name" value="PHOSPHATIDYLINOSITOL TRANSFER PROTEIN CSR1-RELATED"/>
    <property type="match status" value="1"/>
</dbReference>
<dbReference type="SMART" id="SM00516">
    <property type="entry name" value="SEC14"/>
    <property type="match status" value="1"/>
</dbReference>
<dbReference type="InterPro" id="IPR036865">
    <property type="entry name" value="CRAL-TRIO_dom_sf"/>
</dbReference>
<proteinExistence type="predicted"/>
<dbReference type="SUPFAM" id="SSF52087">
    <property type="entry name" value="CRAL/TRIO domain"/>
    <property type="match status" value="1"/>
</dbReference>
<dbReference type="AlphaFoldDB" id="A0AAN8A8M8"/>
<protein>
    <recommendedName>
        <fullName evidence="1">CRAL-TRIO domain-containing protein</fullName>
    </recommendedName>
</protein>
<accession>A0AAN8A8M8</accession>
<dbReference type="InterPro" id="IPR052432">
    <property type="entry name" value="PITP/CRAL-TRIO"/>
</dbReference>
<gene>
    <name evidence="2" type="ORF">RI543_002142</name>
</gene>
<dbReference type="SUPFAM" id="SSF46938">
    <property type="entry name" value="CRAL/TRIO N-terminal domain"/>
    <property type="match status" value="1"/>
</dbReference>
<feature type="domain" description="CRAL-TRIO" evidence="1">
    <location>
        <begin position="149"/>
        <end position="304"/>
    </location>
</feature>
<dbReference type="EMBL" id="JAWIZZ010000041">
    <property type="protein sequence ID" value="KAK5780386.1"/>
    <property type="molecule type" value="Genomic_DNA"/>
</dbReference>
<evidence type="ECO:0000313" key="3">
    <source>
        <dbReference type="Proteomes" id="UP001306508"/>
    </source>
</evidence>
<dbReference type="PROSITE" id="PS50191">
    <property type="entry name" value="CRAL_TRIO"/>
    <property type="match status" value="1"/>
</dbReference>
<evidence type="ECO:0000313" key="2">
    <source>
        <dbReference type="EMBL" id="KAK5780386.1"/>
    </source>
</evidence>
<dbReference type="PANTHER" id="PTHR46590:SF1">
    <property type="entry name" value="PHOSPHATIDYLINOSITOL TRANSFER PROTEIN CSR1"/>
    <property type="match status" value="1"/>
</dbReference>
<dbReference type="CDD" id="cd00170">
    <property type="entry name" value="SEC14"/>
    <property type="match status" value="1"/>
</dbReference>
<comment type="caution">
    <text evidence="2">The sequence shown here is derived from an EMBL/GenBank/DDBJ whole genome shotgun (WGS) entry which is preliminary data.</text>
</comment>
<dbReference type="InterPro" id="IPR001251">
    <property type="entry name" value="CRAL-TRIO_dom"/>
</dbReference>
<dbReference type="InterPro" id="IPR036273">
    <property type="entry name" value="CRAL/TRIO_N_dom_sf"/>
</dbReference>
<name>A0AAN8A8M8_9SACH</name>